<accession>A0ABZ2IGY5</accession>
<dbReference type="PRINTS" id="PR00080">
    <property type="entry name" value="SDRFAMILY"/>
</dbReference>
<dbReference type="PRINTS" id="PR00081">
    <property type="entry name" value="GDHRDH"/>
</dbReference>
<reference evidence="2 3" key="1">
    <citation type="submission" date="2024-02" db="EMBL/GenBank/DDBJ databases">
        <title>Distribution and functional of Brevundimonas-related endobacteria within Verticillium dahliae.</title>
        <authorList>
            <person name="Zeng H."/>
        </authorList>
    </citation>
    <scope>NUCLEOTIDE SEQUENCE [LARGE SCALE GENOMIC DNA]</scope>
    <source>
        <strain evidence="2 3">TRM 44200</strain>
    </source>
</reference>
<protein>
    <submittedName>
        <fullName evidence="2">SDR family oxidoreductase</fullName>
    </submittedName>
</protein>
<dbReference type="RefSeq" id="WP_291783307.1">
    <property type="nucleotide sequence ID" value="NZ_CP146369.1"/>
</dbReference>
<dbReference type="Pfam" id="PF13561">
    <property type="entry name" value="adh_short_C2"/>
    <property type="match status" value="1"/>
</dbReference>
<evidence type="ECO:0000313" key="3">
    <source>
        <dbReference type="Proteomes" id="UP001363460"/>
    </source>
</evidence>
<organism evidence="2 3">
    <name type="scientific">Brevundimonas olei</name>
    <dbReference type="NCBI Taxonomy" id="657642"/>
    <lineage>
        <taxon>Bacteria</taxon>
        <taxon>Pseudomonadati</taxon>
        <taxon>Pseudomonadota</taxon>
        <taxon>Alphaproteobacteria</taxon>
        <taxon>Caulobacterales</taxon>
        <taxon>Caulobacteraceae</taxon>
        <taxon>Brevundimonas</taxon>
    </lineage>
</organism>
<dbReference type="SUPFAM" id="SSF51735">
    <property type="entry name" value="NAD(P)-binding Rossmann-fold domains"/>
    <property type="match status" value="1"/>
</dbReference>
<dbReference type="Gene3D" id="3.40.50.720">
    <property type="entry name" value="NAD(P)-binding Rossmann-like Domain"/>
    <property type="match status" value="1"/>
</dbReference>
<keyword evidence="3" id="KW-1185">Reference proteome</keyword>
<evidence type="ECO:0000313" key="2">
    <source>
        <dbReference type="EMBL" id="WWT54608.1"/>
    </source>
</evidence>
<dbReference type="InterPro" id="IPR002347">
    <property type="entry name" value="SDR_fam"/>
</dbReference>
<comment type="similarity">
    <text evidence="1">Belongs to the short-chain dehydrogenases/reductases (SDR) family.</text>
</comment>
<evidence type="ECO:0000256" key="1">
    <source>
        <dbReference type="ARBA" id="ARBA00006484"/>
    </source>
</evidence>
<proteinExistence type="inferred from homology"/>
<name>A0ABZ2IGY5_9CAUL</name>
<dbReference type="PANTHER" id="PTHR42760">
    <property type="entry name" value="SHORT-CHAIN DEHYDROGENASES/REDUCTASES FAMILY MEMBER"/>
    <property type="match status" value="1"/>
</dbReference>
<dbReference type="InterPro" id="IPR036291">
    <property type="entry name" value="NAD(P)-bd_dom_sf"/>
</dbReference>
<dbReference type="EMBL" id="CP146369">
    <property type="protein sequence ID" value="WWT54608.1"/>
    <property type="molecule type" value="Genomic_DNA"/>
</dbReference>
<dbReference type="Proteomes" id="UP001363460">
    <property type="component" value="Chromosome"/>
</dbReference>
<gene>
    <name evidence="2" type="ORF">V8J38_15355</name>
</gene>
<sequence length="295" mass="31049">MAASACAKGPEWLSKLAPSSSPASIGNQMNSQSPALSDLLSLKGRRALVVGGAGLLGSQISEVLAEMGATVVVASRDAQKCQAFIDDLKARYPGDHGALQIDMLDADSVNACIQSFTDQGPMNILVNCAWSGAKNSLETIDEADWVYDIDMSLNGVFRVVKASIPALRETKGVILNIASMYGHVAPDYRLYDGKTYANPPSYGAAKAGVLQFTRYLASFLSPDGIRANCLSPGPFPYPSTIAAAPEFIGRLAAKNPLNRIGTPHEIKGAAALLCSDASSYMTGQNICVDGGWAAW</sequence>
<dbReference type="PANTHER" id="PTHR42760:SF40">
    <property type="entry name" value="3-OXOACYL-[ACYL-CARRIER-PROTEIN] REDUCTASE, CHLOROPLASTIC"/>
    <property type="match status" value="1"/>
</dbReference>